<gene>
    <name evidence="2" type="ORF">GKZ89_17370</name>
</gene>
<reference evidence="2 3" key="1">
    <citation type="journal article" date="2017" name="Int. J. Syst. Evol. Microbiol.">
        <title>Bacillus mangrovi sp. nov., isolated from a sediment sample from a mangrove forest.</title>
        <authorList>
            <person name="Gupta V."/>
            <person name="Singh P.K."/>
            <person name="Korpole S."/>
            <person name="Tanuku N.R.S."/>
            <person name="Pinnaka A.K."/>
        </authorList>
    </citation>
    <scope>NUCLEOTIDE SEQUENCE [LARGE SCALE GENOMIC DNA]</scope>
    <source>
        <strain evidence="2 3">KCTC 33872</strain>
    </source>
</reference>
<organism evidence="2 3">
    <name type="scientific">Metabacillus mangrovi</name>
    <dbReference type="NCBI Taxonomy" id="1491830"/>
    <lineage>
        <taxon>Bacteria</taxon>
        <taxon>Bacillati</taxon>
        <taxon>Bacillota</taxon>
        <taxon>Bacilli</taxon>
        <taxon>Bacillales</taxon>
        <taxon>Bacillaceae</taxon>
        <taxon>Metabacillus</taxon>
    </lineage>
</organism>
<dbReference type="Proteomes" id="UP000434639">
    <property type="component" value="Unassembled WGS sequence"/>
</dbReference>
<sequence>MKKSLCLLLVGLMAVFLMSACGNKSQTDVVKGLDKKVEDLQSYKTKAKMTLQTGSEPQVYDVEIWYKEPSFYRVNLKNPAKEQSQMILRNEEGVYVLTPSLNKSFRFQSDWPKNSSQAYLFESLVNDVIKDKAAVFKATEKQYVFETKTNYQNNSMLPMQEITFNKNDLSPASVKVMDPDRNALVTVEFKDFEFNPSFDKDSFNMEKNMSFGMMDLPATAPVDNKPFAVKYPMEMPEGVKLIQEKELKTDNGKRVVMTFAGEKNFTLIQEKAAAAPSANAVTVNGDPADLGFTVGAITENSITWTADGVEYMIASEDMTPDELMNTARSVQGQTAK</sequence>
<evidence type="ECO:0000313" key="3">
    <source>
        <dbReference type="Proteomes" id="UP000434639"/>
    </source>
</evidence>
<protein>
    <submittedName>
        <fullName evidence="2">Outer membrane lipoprotein carrier protein LolA</fullName>
    </submittedName>
</protein>
<name>A0A7X2V6E8_9BACI</name>
<keyword evidence="2" id="KW-0449">Lipoprotein</keyword>
<evidence type="ECO:0000256" key="1">
    <source>
        <dbReference type="SAM" id="SignalP"/>
    </source>
</evidence>
<accession>A0A7X2V6E8</accession>
<dbReference type="RefSeq" id="WP_162357026.1">
    <property type="nucleotide sequence ID" value="NZ_WMIB01000024.1"/>
</dbReference>
<dbReference type="AlphaFoldDB" id="A0A7X2V6E8"/>
<dbReference type="PROSITE" id="PS51257">
    <property type="entry name" value="PROKAR_LIPOPROTEIN"/>
    <property type="match status" value="1"/>
</dbReference>
<dbReference type="PANTHER" id="PTHR37507:SF2">
    <property type="entry name" value="SPORULATION PROTEIN YDCC"/>
    <property type="match status" value="1"/>
</dbReference>
<comment type="caution">
    <text evidence="2">The sequence shown here is derived from an EMBL/GenBank/DDBJ whole genome shotgun (WGS) entry which is preliminary data.</text>
</comment>
<keyword evidence="3" id="KW-1185">Reference proteome</keyword>
<dbReference type="InterPro" id="IPR052944">
    <property type="entry name" value="Sporulation_related"/>
</dbReference>
<keyword evidence="1" id="KW-0732">Signal</keyword>
<feature type="chain" id="PRO_5039585745" evidence="1">
    <location>
        <begin position="20"/>
        <end position="336"/>
    </location>
</feature>
<dbReference type="SUPFAM" id="SSF89392">
    <property type="entry name" value="Prokaryotic lipoproteins and lipoprotein localization factors"/>
    <property type="match status" value="1"/>
</dbReference>
<dbReference type="InterPro" id="IPR029046">
    <property type="entry name" value="LolA/LolB/LppX"/>
</dbReference>
<dbReference type="PANTHER" id="PTHR37507">
    <property type="entry name" value="SPORULATION PROTEIN YDCC"/>
    <property type="match status" value="1"/>
</dbReference>
<dbReference type="Gene3D" id="2.50.20.10">
    <property type="entry name" value="Lipoprotein localisation LolA/LolB/LppX"/>
    <property type="match status" value="1"/>
</dbReference>
<proteinExistence type="predicted"/>
<feature type="signal peptide" evidence="1">
    <location>
        <begin position="1"/>
        <end position="19"/>
    </location>
</feature>
<dbReference type="EMBL" id="WMIB01000024">
    <property type="protein sequence ID" value="MTH55171.1"/>
    <property type="molecule type" value="Genomic_DNA"/>
</dbReference>
<evidence type="ECO:0000313" key="2">
    <source>
        <dbReference type="EMBL" id="MTH55171.1"/>
    </source>
</evidence>